<gene>
    <name evidence="2" type="ORF">FO442_01935</name>
</gene>
<dbReference type="PANTHER" id="PTHR48413">
    <property type="match status" value="1"/>
</dbReference>
<dbReference type="InterPro" id="IPR013785">
    <property type="entry name" value="Aldolase_TIM"/>
</dbReference>
<dbReference type="RefSeq" id="WP_144331449.1">
    <property type="nucleotide sequence ID" value="NZ_VLPL01000001.1"/>
</dbReference>
<dbReference type="InterPro" id="IPR036112">
    <property type="entry name" value="ComA_synth_sf"/>
</dbReference>
<accession>A0A556N6V3</accession>
<keyword evidence="3" id="KW-1185">Reference proteome</keyword>
<sequence length="273" mass="30927">MNFSLPHIPERTKQPRKNGITMMMDKGLSLNEVENFIQANGHLTDIVKFGFGTAFVTNDLEEKLKLYRSAGLRPYFGGTLFEAFHARGRFEDYLRLLDKYDLDLAEISDGSIIINHNEKLELIQRLAKTRTVLSEVGSKDSGILISPGRWIKMMSSELEAGSWKVIAEGREAGNVGVFRPNGTAHTMLINKIISKVKPEDILWEAPQKNQQVWFIKLFGANVNLGNIAPNEVIPLECLRLGLRGDTFFEFLPEDYAQRLKQVDSDEPEEEEEA</sequence>
<dbReference type="InterPro" id="IPR003830">
    <property type="entry name" value="ComA_synth"/>
</dbReference>
<dbReference type="OrthoDB" id="7809088at2"/>
<evidence type="ECO:0000256" key="1">
    <source>
        <dbReference type="ARBA" id="ARBA00010424"/>
    </source>
</evidence>
<dbReference type="AlphaFoldDB" id="A0A556N6V3"/>
<protein>
    <submittedName>
        <fullName evidence="2">Phosphosulfolactate synthase</fullName>
    </submittedName>
</protein>
<dbReference type="Gene3D" id="3.20.20.70">
    <property type="entry name" value="Aldolase class I"/>
    <property type="match status" value="1"/>
</dbReference>
<dbReference type="EMBL" id="VLPL01000001">
    <property type="protein sequence ID" value="TSJ47914.1"/>
    <property type="molecule type" value="Genomic_DNA"/>
</dbReference>
<dbReference type="Proteomes" id="UP000316008">
    <property type="component" value="Unassembled WGS sequence"/>
</dbReference>
<organism evidence="2 3">
    <name type="scientific">Fluviicola chungangensis</name>
    <dbReference type="NCBI Taxonomy" id="2597671"/>
    <lineage>
        <taxon>Bacteria</taxon>
        <taxon>Pseudomonadati</taxon>
        <taxon>Bacteroidota</taxon>
        <taxon>Flavobacteriia</taxon>
        <taxon>Flavobacteriales</taxon>
        <taxon>Crocinitomicaceae</taxon>
        <taxon>Fluviicola</taxon>
    </lineage>
</organism>
<proteinExistence type="inferred from homology"/>
<comment type="caution">
    <text evidence="2">The sequence shown here is derived from an EMBL/GenBank/DDBJ whole genome shotgun (WGS) entry which is preliminary data.</text>
</comment>
<evidence type="ECO:0000313" key="2">
    <source>
        <dbReference type="EMBL" id="TSJ47914.1"/>
    </source>
</evidence>
<comment type="similarity">
    <text evidence="1">Belongs to the phosphosulfolactate synthase family.</text>
</comment>
<name>A0A556N6V3_9FLAO</name>
<reference evidence="2 3" key="1">
    <citation type="submission" date="2019-07" db="EMBL/GenBank/DDBJ databases">
        <authorList>
            <person name="Huq M.A."/>
        </authorList>
    </citation>
    <scope>NUCLEOTIDE SEQUENCE [LARGE SCALE GENOMIC DNA]</scope>
    <source>
        <strain evidence="2 3">MAH-3</strain>
    </source>
</reference>
<evidence type="ECO:0000313" key="3">
    <source>
        <dbReference type="Proteomes" id="UP000316008"/>
    </source>
</evidence>
<dbReference type="PANTHER" id="PTHR48413:SF1">
    <property type="entry name" value="PROTEIN HEAT-STRESS-ASSOCIATED 32"/>
    <property type="match status" value="1"/>
</dbReference>
<dbReference type="Pfam" id="PF02679">
    <property type="entry name" value="ComA"/>
    <property type="match status" value="1"/>
</dbReference>
<dbReference type="SUPFAM" id="SSF102110">
    <property type="entry name" value="(2r)-phospho-3-sulfolactate synthase ComA"/>
    <property type="match status" value="1"/>
</dbReference>